<keyword evidence="1" id="KW-0812">Transmembrane</keyword>
<accession>F9S0Y4</accession>
<sequence length="122" mass="13126">MPIHKGYLVCSCCQSPAKVMEAEGKRTGKLYVVCPECGTDQSHLPKRQEYIRNHMVESLDALTEKAEPEIPLTPEPEIVSDIVSDDISEPLPPSEKSVSGWAIGGAILLTVVGLGALARKVA</sequence>
<proteinExistence type="predicted"/>
<dbReference type="AlphaFoldDB" id="F9S0Y4"/>
<keyword evidence="1" id="KW-1133">Transmembrane helix</keyword>
<comment type="caution">
    <text evidence="2">The sequence shown here is derived from an EMBL/GenBank/DDBJ whole genome shotgun (WGS) entry which is preliminary data.</text>
</comment>
<dbReference type="EMBL" id="AFWF01000092">
    <property type="protein sequence ID" value="EGU42967.1"/>
    <property type="molecule type" value="Genomic_DNA"/>
</dbReference>
<evidence type="ECO:0000256" key="1">
    <source>
        <dbReference type="SAM" id="Phobius"/>
    </source>
</evidence>
<dbReference type="RefSeq" id="WP_006711754.1">
    <property type="nucleotide sequence ID" value="NZ_AFWF01000092.1"/>
</dbReference>
<keyword evidence="1" id="KW-0472">Membrane</keyword>
<gene>
    <name evidence="2" type="ORF">VII00023_02914</name>
</gene>
<evidence type="ECO:0000313" key="2">
    <source>
        <dbReference type="EMBL" id="EGU42967.1"/>
    </source>
</evidence>
<organism evidence="2 3">
    <name type="scientific">Vibrio ichthyoenteri ATCC 700023</name>
    <dbReference type="NCBI Taxonomy" id="870968"/>
    <lineage>
        <taxon>Bacteria</taxon>
        <taxon>Pseudomonadati</taxon>
        <taxon>Pseudomonadota</taxon>
        <taxon>Gammaproteobacteria</taxon>
        <taxon>Vibrionales</taxon>
        <taxon>Vibrionaceae</taxon>
        <taxon>Vibrio</taxon>
    </lineage>
</organism>
<feature type="transmembrane region" description="Helical" evidence="1">
    <location>
        <begin position="98"/>
        <end position="118"/>
    </location>
</feature>
<reference evidence="2 3" key="1">
    <citation type="journal article" date="2012" name="Int. J. Syst. Evol. Microbiol.">
        <title>Vibrio caribbeanicus sp. nov., isolated from the marine sponge Scleritoderma cyanea.</title>
        <authorList>
            <person name="Hoffmann M."/>
            <person name="Monday S.R."/>
            <person name="Allard M.W."/>
            <person name="Strain E.A."/>
            <person name="Whittaker P."/>
            <person name="Naum M."/>
            <person name="McCarthy P.J."/>
            <person name="Lopez J.V."/>
            <person name="Fischer M."/>
            <person name="Brown E.W."/>
        </authorList>
    </citation>
    <scope>NUCLEOTIDE SEQUENCE [LARGE SCALE GENOMIC DNA]</scope>
    <source>
        <strain evidence="2 3">ATCC 700023</strain>
    </source>
</reference>
<evidence type="ECO:0000313" key="3">
    <source>
        <dbReference type="Proteomes" id="UP000004605"/>
    </source>
</evidence>
<name>F9S0Y4_9VIBR</name>
<keyword evidence="3" id="KW-1185">Reference proteome</keyword>
<dbReference type="Proteomes" id="UP000004605">
    <property type="component" value="Unassembled WGS sequence"/>
</dbReference>
<protein>
    <submittedName>
        <fullName evidence="2">Uncharacterized protein</fullName>
    </submittedName>
</protein>
<dbReference type="OrthoDB" id="6106017at2"/>